<proteinExistence type="predicted"/>
<sequence>MTAVRRAGELRALVAASPWLMSVLVTVRAVALPDAWVGAGVLRDLVWCERYGDGFVPAAVRDVDVAYHEAAEVGRDGDARATARLHGLRPDVPWEATNQAAVHLWYAEFFGADAPEPLASTAAGIATWPETATAVAVRLSDGDHVDVCAPYGLDDLLDGVWRRNPARVTVAESRRRLARQRGRWPRVRFVESDGQGPARPEPSGA</sequence>
<organism evidence="1 2">
    <name type="scientific">Actinocatenispora rupis</name>
    <dbReference type="NCBI Taxonomy" id="519421"/>
    <lineage>
        <taxon>Bacteria</taxon>
        <taxon>Bacillati</taxon>
        <taxon>Actinomycetota</taxon>
        <taxon>Actinomycetes</taxon>
        <taxon>Micromonosporales</taxon>
        <taxon>Micromonosporaceae</taxon>
        <taxon>Actinocatenispora</taxon>
    </lineage>
</organism>
<comment type="caution">
    <text evidence="1">The sequence shown here is derived from an EMBL/GenBank/DDBJ whole genome shotgun (WGS) entry which is preliminary data.</text>
</comment>
<evidence type="ECO:0008006" key="3">
    <source>
        <dbReference type="Google" id="ProtNLM"/>
    </source>
</evidence>
<dbReference type="PANTHER" id="PTHR39166:SF1">
    <property type="entry name" value="BLL1166 PROTEIN"/>
    <property type="match status" value="1"/>
</dbReference>
<reference evidence="1" key="1">
    <citation type="submission" date="2021-01" db="EMBL/GenBank/DDBJ databases">
        <title>Whole genome shotgun sequence of Actinocatenispora rupis NBRC 107355.</title>
        <authorList>
            <person name="Komaki H."/>
            <person name="Tamura T."/>
        </authorList>
    </citation>
    <scope>NUCLEOTIDE SEQUENCE</scope>
    <source>
        <strain evidence="1">NBRC 107355</strain>
    </source>
</reference>
<dbReference type="EMBL" id="BOMB01000023">
    <property type="protein sequence ID" value="GID13326.1"/>
    <property type="molecule type" value="Genomic_DNA"/>
</dbReference>
<evidence type="ECO:0000313" key="1">
    <source>
        <dbReference type="EMBL" id="GID13326.1"/>
    </source>
</evidence>
<gene>
    <name evidence="1" type="ORF">Aru02nite_42150</name>
</gene>
<evidence type="ECO:0000313" key="2">
    <source>
        <dbReference type="Proteomes" id="UP000612808"/>
    </source>
</evidence>
<dbReference type="AlphaFoldDB" id="A0A8J3NBR2"/>
<name>A0A8J3NBR2_9ACTN</name>
<dbReference type="Proteomes" id="UP000612808">
    <property type="component" value="Unassembled WGS sequence"/>
</dbReference>
<accession>A0A8J3NBR2</accession>
<dbReference type="InterPro" id="IPR009267">
    <property type="entry name" value="NTP_transf_6"/>
</dbReference>
<protein>
    <recommendedName>
        <fullName evidence="3">Nucleotidyltransferase family protein</fullName>
    </recommendedName>
</protein>
<dbReference type="Pfam" id="PF06042">
    <property type="entry name" value="NTP_transf_6"/>
    <property type="match status" value="1"/>
</dbReference>
<dbReference type="PANTHER" id="PTHR39166">
    <property type="entry name" value="BLL1166 PROTEIN"/>
    <property type="match status" value="1"/>
</dbReference>
<keyword evidence="2" id="KW-1185">Reference proteome</keyword>
<dbReference type="RefSeq" id="WP_239076832.1">
    <property type="nucleotide sequence ID" value="NZ_BAAAZM010000007.1"/>
</dbReference>